<feature type="coiled-coil region" evidence="2">
    <location>
        <begin position="105"/>
        <end position="137"/>
    </location>
</feature>
<evidence type="ECO:0000256" key="2">
    <source>
        <dbReference type="SAM" id="Coils"/>
    </source>
</evidence>
<dbReference type="PANTHER" id="PTHR16166">
    <property type="entry name" value="VACUOLAR PROTEIN SORTING-ASSOCIATED PROTEIN VPS13"/>
    <property type="match status" value="1"/>
</dbReference>
<dbReference type="PANTHER" id="PTHR16166:SF93">
    <property type="entry name" value="INTERMEMBRANE LIPID TRANSFER PROTEIN VPS13"/>
    <property type="match status" value="1"/>
</dbReference>
<feature type="transmembrane region" description="Helical" evidence="4">
    <location>
        <begin position="359"/>
        <end position="379"/>
    </location>
</feature>
<sequence>MLQSALEQLLLRFLAPYVDGISADKLRLGVLRGSLELDSLTVKAEAPSLLGLEGLRVRRGGIGRLQLKIPWKKLHIGQLRVLVQRVHLEVEPISEALLDGDGPLEDQLIKEIRQAKVRAVEMRLEQMRDLIQQAEERDPKDQGPFVRLLRKILNNIHVDLSEVRITFMTSPGTSFWVEDGSLCRGQPHAAAGAGTHFSGSLHVQHEQLLTAPHEQHTLSKEGARAVDLALSPQVLQLLLGPLPAAAAKSCSKLNLLEEPFWTPPVLFDGCAGIIGCVALSVLFSFPALQRLPSLRQIAGFVWSPSVPTKIERHALAAFHKQMASMLVRLMPGILFFILVRFARIAVARDISFEVAPIDALDIPCLVMYLVGIVLLRFSFLVTPKTLEVWHVLMQCLTILPLLLSTGQACPDSSQNACQASKSLLNLYQFRMISGITRFTLPARMVLSVIGRTSWSVVILNLLHWLVVLSQLPRPAEVGMDGSRFQPTAEMMIIIAAAFAVRHQTYRNVLVSLELRSRSVQRSAVLRLLHGFCDAVVELDAELRIMDARQLAAILLHSRTQQEGRDFVSYFVPEDRKRIRDGLLRPGEDLPALAVNAKMTDSSGTEVNVELLHVQFQEGEDEQRHYVGMREIQSAEPELVAPLQQDLPRAEMSVVFRGDTLQILTADARFCELCAQHLGASSVNNMSLIELAPEQGRESLCGRIQGAINAYLTTRQRRPVSISLQDLKLFGQRVARLSLENDQLLGCLVGELILSNATSQLTASNLTRHEAEVSSTLSRLEEPPMAERNTSSSRVSRRSGTHTSGSSRRSNSHMSGSRSRPGPLYDFRLQL</sequence>
<organism evidence="5 6">
    <name type="scientific">Durusdinium trenchii</name>
    <dbReference type="NCBI Taxonomy" id="1381693"/>
    <lineage>
        <taxon>Eukaryota</taxon>
        <taxon>Sar</taxon>
        <taxon>Alveolata</taxon>
        <taxon>Dinophyceae</taxon>
        <taxon>Suessiales</taxon>
        <taxon>Symbiodiniaceae</taxon>
        <taxon>Durusdinium</taxon>
    </lineage>
</organism>
<comment type="caution">
    <text evidence="5">The sequence shown here is derived from an EMBL/GenBank/DDBJ whole genome shotgun (WGS) entry which is preliminary data.</text>
</comment>
<keyword evidence="2" id="KW-0175">Coiled coil</keyword>
<evidence type="ECO:0000256" key="1">
    <source>
        <dbReference type="ARBA" id="ARBA00006545"/>
    </source>
</evidence>
<dbReference type="EMBL" id="CAXAMN010014224">
    <property type="protein sequence ID" value="CAK9042745.1"/>
    <property type="molecule type" value="Genomic_DNA"/>
</dbReference>
<evidence type="ECO:0000256" key="3">
    <source>
        <dbReference type="SAM" id="MobiDB-lite"/>
    </source>
</evidence>
<dbReference type="Proteomes" id="UP001642484">
    <property type="component" value="Unassembled WGS sequence"/>
</dbReference>
<evidence type="ECO:0000313" key="5">
    <source>
        <dbReference type="EMBL" id="CAK9042745.1"/>
    </source>
</evidence>
<evidence type="ECO:0000313" key="6">
    <source>
        <dbReference type="Proteomes" id="UP001642484"/>
    </source>
</evidence>
<feature type="transmembrane region" description="Helical" evidence="4">
    <location>
        <begin position="326"/>
        <end position="347"/>
    </location>
</feature>
<accession>A0ABP0LU56</accession>
<evidence type="ECO:0000256" key="4">
    <source>
        <dbReference type="SAM" id="Phobius"/>
    </source>
</evidence>
<comment type="similarity">
    <text evidence="1">Belongs to the VPS13 family.</text>
</comment>
<gene>
    <name evidence="5" type="ORF">CCMP2556_LOCUS22704</name>
</gene>
<feature type="compositionally biased region" description="Low complexity" evidence="3">
    <location>
        <begin position="800"/>
        <end position="819"/>
    </location>
</feature>
<feature type="transmembrane region" description="Helical" evidence="4">
    <location>
        <begin position="265"/>
        <end position="288"/>
    </location>
</feature>
<name>A0ABP0LU56_9DINO</name>
<dbReference type="InterPro" id="IPR026847">
    <property type="entry name" value="VPS13"/>
</dbReference>
<feature type="region of interest" description="Disordered" evidence="3">
    <location>
        <begin position="771"/>
        <end position="830"/>
    </location>
</feature>
<evidence type="ECO:0008006" key="7">
    <source>
        <dbReference type="Google" id="ProtNLM"/>
    </source>
</evidence>
<keyword evidence="4" id="KW-1133">Transmembrane helix</keyword>
<keyword evidence="4" id="KW-0472">Membrane</keyword>
<keyword evidence="4" id="KW-0812">Transmembrane</keyword>
<keyword evidence="6" id="KW-1185">Reference proteome</keyword>
<protein>
    <recommendedName>
        <fullName evidence="7">Chorein N-terminal domain-containing protein</fullName>
    </recommendedName>
</protein>
<proteinExistence type="inferred from homology"/>
<reference evidence="5 6" key="1">
    <citation type="submission" date="2024-02" db="EMBL/GenBank/DDBJ databases">
        <authorList>
            <person name="Chen Y."/>
            <person name="Shah S."/>
            <person name="Dougan E. K."/>
            <person name="Thang M."/>
            <person name="Chan C."/>
        </authorList>
    </citation>
    <scope>NUCLEOTIDE SEQUENCE [LARGE SCALE GENOMIC DNA]</scope>
</reference>